<name>M1CYZ3_SOLTU</name>
<evidence type="ECO:0000313" key="1">
    <source>
        <dbReference type="EnsemblPlants" id="PGSC0003DMT400077840"/>
    </source>
</evidence>
<reference evidence="2" key="1">
    <citation type="journal article" date="2011" name="Nature">
        <title>Genome sequence and analysis of the tuber crop potato.</title>
        <authorList>
            <consortium name="The Potato Genome Sequencing Consortium"/>
        </authorList>
    </citation>
    <scope>NUCLEOTIDE SEQUENCE [LARGE SCALE GENOMIC DNA]</scope>
    <source>
        <strain evidence="2">cv. DM1-3 516 R44</strain>
    </source>
</reference>
<evidence type="ECO:0000313" key="2">
    <source>
        <dbReference type="Proteomes" id="UP000011115"/>
    </source>
</evidence>
<dbReference type="Gramene" id="PGSC0003DMT400077840">
    <property type="protein sequence ID" value="PGSC0003DMT400077840"/>
    <property type="gene ID" value="PGSC0003DMG400030280"/>
</dbReference>
<keyword evidence="2" id="KW-1185">Reference proteome</keyword>
<sequence>MGWGFGSVGRERGSFGRLFQWPLDGENGGVWVLIGAASGGFVCLEKKSKGMGSGGSWVVVVPRISACSSEK</sequence>
<dbReference type="InParanoid" id="M1CYZ3"/>
<organism evidence="1 2">
    <name type="scientific">Solanum tuberosum</name>
    <name type="common">Potato</name>
    <dbReference type="NCBI Taxonomy" id="4113"/>
    <lineage>
        <taxon>Eukaryota</taxon>
        <taxon>Viridiplantae</taxon>
        <taxon>Streptophyta</taxon>
        <taxon>Embryophyta</taxon>
        <taxon>Tracheophyta</taxon>
        <taxon>Spermatophyta</taxon>
        <taxon>Magnoliopsida</taxon>
        <taxon>eudicotyledons</taxon>
        <taxon>Gunneridae</taxon>
        <taxon>Pentapetalae</taxon>
        <taxon>asterids</taxon>
        <taxon>lamiids</taxon>
        <taxon>Solanales</taxon>
        <taxon>Solanaceae</taxon>
        <taxon>Solanoideae</taxon>
        <taxon>Solaneae</taxon>
        <taxon>Solanum</taxon>
    </lineage>
</organism>
<protein>
    <submittedName>
        <fullName evidence="1">Uncharacterized protein</fullName>
    </submittedName>
</protein>
<dbReference type="PaxDb" id="4113-PGSC0003DMT400077840"/>
<dbReference type="Proteomes" id="UP000011115">
    <property type="component" value="Unassembled WGS sequence"/>
</dbReference>
<dbReference type="AlphaFoldDB" id="M1CYZ3"/>
<reference evidence="1" key="2">
    <citation type="submission" date="2015-06" db="UniProtKB">
        <authorList>
            <consortium name="EnsemblPlants"/>
        </authorList>
    </citation>
    <scope>IDENTIFICATION</scope>
    <source>
        <strain evidence="1">DM1-3 516 R44</strain>
    </source>
</reference>
<accession>M1CYZ3</accession>
<proteinExistence type="predicted"/>
<dbReference type="HOGENOM" id="CLU_2744965_0_0_1"/>
<dbReference type="EnsemblPlants" id="PGSC0003DMT400077840">
    <property type="protein sequence ID" value="PGSC0003DMT400077840"/>
    <property type="gene ID" value="PGSC0003DMG400030280"/>
</dbReference>